<dbReference type="InterPro" id="IPR016167">
    <property type="entry name" value="FAD-bd_PCMH_sub1"/>
</dbReference>
<comment type="caution">
    <text evidence="11">The sequence shown here is derived from an EMBL/GenBank/DDBJ whole genome shotgun (WGS) entry which is preliminary data.</text>
</comment>
<dbReference type="Gene3D" id="1.10.45.10">
    <property type="entry name" value="Vanillyl-alcohol Oxidase, Chain A, domain 4"/>
    <property type="match status" value="1"/>
</dbReference>
<evidence type="ECO:0000256" key="8">
    <source>
        <dbReference type="ARBA" id="ARBA00023128"/>
    </source>
</evidence>
<evidence type="ECO:0000256" key="7">
    <source>
        <dbReference type="ARBA" id="ARBA00023002"/>
    </source>
</evidence>
<dbReference type="Pfam" id="PF02913">
    <property type="entry name" value="FAD-oxidase_C"/>
    <property type="match status" value="1"/>
</dbReference>
<dbReference type="InterPro" id="IPR004113">
    <property type="entry name" value="FAD-bd_oxidored_4_C"/>
</dbReference>
<dbReference type="EMBL" id="LAZR01000944">
    <property type="protein sequence ID" value="KKN54068.1"/>
    <property type="molecule type" value="Genomic_DNA"/>
</dbReference>
<dbReference type="InterPro" id="IPR016171">
    <property type="entry name" value="Vanillyl_alc_oxidase_C-sub2"/>
</dbReference>
<name>A0A0F9UKE4_9ZZZZ</name>
<dbReference type="EC" id="1.1.2.4" evidence="9"/>
<evidence type="ECO:0000313" key="11">
    <source>
        <dbReference type="EMBL" id="KKN54068.1"/>
    </source>
</evidence>
<comment type="similarity">
    <text evidence="3">Belongs to the FAD-binding oxidoreductase/transferase type 4 family.</text>
</comment>
<evidence type="ECO:0000259" key="10">
    <source>
        <dbReference type="PROSITE" id="PS51387"/>
    </source>
</evidence>
<dbReference type="PANTHER" id="PTHR11748:SF111">
    <property type="entry name" value="D-LACTATE DEHYDROGENASE, MITOCHONDRIAL-RELATED"/>
    <property type="match status" value="1"/>
</dbReference>
<organism evidence="11">
    <name type="scientific">marine sediment metagenome</name>
    <dbReference type="NCBI Taxonomy" id="412755"/>
    <lineage>
        <taxon>unclassified sequences</taxon>
        <taxon>metagenomes</taxon>
        <taxon>ecological metagenomes</taxon>
    </lineage>
</organism>
<comment type="cofactor">
    <cofactor evidence="1">
        <name>FAD</name>
        <dbReference type="ChEBI" id="CHEBI:57692"/>
    </cofactor>
</comment>
<dbReference type="GO" id="GO:1903457">
    <property type="term" value="P:lactate catabolic process"/>
    <property type="evidence" value="ECO:0007669"/>
    <property type="project" value="TreeGrafter"/>
</dbReference>
<evidence type="ECO:0000256" key="1">
    <source>
        <dbReference type="ARBA" id="ARBA00001974"/>
    </source>
</evidence>
<comment type="subcellular location">
    <subcellularLocation>
        <location evidence="2">Mitochondrion</location>
    </subcellularLocation>
</comment>
<accession>A0A0F9UKE4</accession>
<evidence type="ECO:0000256" key="3">
    <source>
        <dbReference type="ARBA" id="ARBA00008000"/>
    </source>
</evidence>
<keyword evidence="7" id="KW-0560">Oxidoreductase</keyword>
<feature type="domain" description="FAD-binding PCMH-type" evidence="10">
    <location>
        <begin position="43"/>
        <end position="282"/>
    </location>
</feature>
<dbReference type="Gene3D" id="3.30.43.10">
    <property type="entry name" value="Uridine Diphospho-n-acetylenolpyruvylglucosamine Reductase, domain 2"/>
    <property type="match status" value="1"/>
</dbReference>
<dbReference type="GO" id="GO:0004458">
    <property type="term" value="F:D-lactate dehydrogenase (cytochrome) activity"/>
    <property type="evidence" value="ECO:0007669"/>
    <property type="project" value="UniProtKB-EC"/>
</dbReference>
<dbReference type="SUPFAM" id="SSF55103">
    <property type="entry name" value="FAD-linked oxidases, C-terminal domain"/>
    <property type="match status" value="1"/>
</dbReference>
<keyword evidence="4" id="KW-0285">Flavoprotein</keyword>
<dbReference type="GO" id="GO:0005739">
    <property type="term" value="C:mitochondrion"/>
    <property type="evidence" value="ECO:0007669"/>
    <property type="project" value="UniProtKB-SubCell"/>
</dbReference>
<dbReference type="PANTHER" id="PTHR11748">
    <property type="entry name" value="D-LACTATE DEHYDROGENASE"/>
    <property type="match status" value="1"/>
</dbReference>
<evidence type="ECO:0000256" key="4">
    <source>
        <dbReference type="ARBA" id="ARBA00022630"/>
    </source>
</evidence>
<dbReference type="InterPro" id="IPR016169">
    <property type="entry name" value="FAD-bd_PCMH_sub2"/>
</dbReference>
<dbReference type="Gene3D" id="3.30.465.10">
    <property type="match status" value="1"/>
</dbReference>
<dbReference type="Pfam" id="PF01565">
    <property type="entry name" value="FAD_binding_4"/>
    <property type="match status" value="2"/>
</dbReference>
<evidence type="ECO:0000256" key="5">
    <source>
        <dbReference type="ARBA" id="ARBA00022827"/>
    </source>
</evidence>
<evidence type="ECO:0000256" key="6">
    <source>
        <dbReference type="ARBA" id="ARBA00022946"/>
    </source>
</evidence>
<evidence type="ECO:0000256" key="9">
    <source>
        <dbReference type="ARBA" id="ARBA00038897"/>
    </source>
</evidence>
<dbReference type="AlphaFoldDB" id="A0A0F9UKE4"/>
<protein>
    <recommendedName>
        <fullName evidence="9">D-lactate dehydrogenase (cytochrome)</fullName>
        <ecNumber evidence="9">1.1.2.4</ecNumber>
    </recommendedName>
</protein>
<dbReference type="GO" id="GO:0008720">
    <property type="term" value="F:D-lactate dehydrogenase (NAD+) activity"/>
    <property type="evidence" value="ECO:0007669"/>
    <property type="project" value="TreeGrafter"/>
</dbReference>
<dbReference type="InterPro" id="IPR016164">
    <property type="entry name" value="FAD-linked_Oxase-like_C"/>
</dbReference>
<keyword evidence="8" id="KW-0496">Mitochondrion</keyword>
<dbReference type="InterPro" id="IPR036318">
    <property type="entry name" value="FAD-bd_PCMH-like_sf"/>
</dbReference>
<dbReference type="GO" id="GO:0071949">
    <property type="term" value="F:FAD binding"/>
    <property type="evidence" value="ECO:0007669"/>
    <property type="project" value="InterPro"/>
</dbReference>
<gene>
    <name evidence="11" type="ORF">LCGC14_0596080</name>
</gene>
<keyword evidence="6" id="KW-0809">Transit peptide</keyword>
<evidence type="ECO:0000256" key="2">
    <source>
        <dbReference type="ARBA" id="ARBA00004173"/>
    </source>
</evidence>
<sequence length="548" mass="62103">MSNHIINSEKTTEEISFNEIYCIRGSNEISDNFASYLSDESKLTGEADWLFFPKSEAEICSIMNFLRENKIGIYISASRTGIVGSSVPTSGGILSTEKMNEITGLGYDKERGNYFLRVEPGVTLQEINDWLMKMAFENISELTPDSIKKVKKVNKLLCYPVDPTEMSATIGGTVATNASGGSTLKYGTTREWIKGLRVILSSGEILDIQRGQYLATKEGSFQINQSNGIQLEFKIPNYIFNTSVKNTAGIYSKPEMDLIDLFIGSEGILGIVTSVDIWIVEKPNLISNVLFFNSEEDAITFAEQLRGNETISPELIEFFSLEALNLLKKVQNNNPGSLNVPQIPIEANTAIFFDFPYSENNLEVMFNELEEISKRCNTDLTNSWSGYEKQDHTRFKQFRHALPENVNAIIAERKQKFPQFHKLGTDMSVPETNFRNMMKYYHSTLRNANLEYVIFGHIGDFHVHVNILPKNMEELKLGEEIYEKFAKKAVEYGGSISAEHGIGKIKRKFLNIMYTQENLEEMRLIKKTLDPSLMLNYGNIINFEGETE</sequence>
<dbReference type="InterPro" id="IPR006094">
    <property type="entry name" value="Oxid_FAD_bind_N"/>
</dbReference>
<keyword evidence="5" id="KW-0274">FAD</keyword>
<dbReference type="PROSITE" id="PS51387">
    <property type="entry name" value="FAD_PCMH"/>
    <property type="match status" value="1"/>
</dbReference>
<dbReference type="InterPro" id="IPR016166">
    <property type="entry name" value="FAD-bd_PCMH"/>
</dbReference>
<dbReference type="Gene3D" id="3.30.70.2740">
    <property type="match status" value="1"/>
</dbReference>
<proteinExistence type="inferred from homology"/>
<reference evidence="11" key="1">
    <citation type="journal article" date="2015" name="Nature">
        <title>Complex archaea that bridge the gap between prokaryotes and eukaryotes.</title>
        <authorList>
            <person name="Spang A."/>
            <person name="Saw J.H."/>
            <person name="Jorgensen S.L."/>
            <person name="Zaremba-Niedzwiedzka K."/>
            <person name="Martijn J."/>
            <person name="Lind A.E."/>
            <person name="van Eijk R."/>
            <person name="Schleper C."/>
            <person name="Guy L."/>
            <person name="Ettema T.J."/>
        </authorList>
    </citation>
    <scope>NUCLEOTIDE SEQUENCE</scope>
</reference>
<dbReference type="SUPFAM" id="SSF56176">
    <property type="entry name" value="FAD-binding/transporter-associated domain-like"/>
    <property type="match status" value="1"/>
</dbReference>